<dbReference type="Proteomes" id="UP000886998">
    <property type="component" value="Unassembled WGS sequence"/>
</dbReference>
<dbReference type="AlphaFoldDB" id="A0A8X6Y7K1"/>
<comment type="caution">
    <text evidence="1">The sequence shown here is derived from an EMBL/GenBank/DDBJ whole genome shotgun (WGS) entry which is preliminary data.</text>
</comment>
<evidence type="ECO:0000313" key="1">
    <source>
        <dbReference type="EMBL" id="GFY67586.1"/>
    </source>
</evidence>
<accession>A0A8X6Y7K1</accession>
<dbReference type="EMBL" id="BMAV01016639">
    <property type="protein sequence ID" value="GFY67586.1"/>
    <property type="molecule type" value="Genomic_DNA"/>
</dbReference>
<protein>
    <submittedName>
        <fullName evidence="1">Uncharacterized protein</fullName>
    </submittedName>
</protein>
<keyword evidence="2" id="KW-1185">Reference proteome</keyword>
<name>A0A8X6Y7K1_9ARAC</name>
<proteinExistence type="predicted"/>
<sequence length="136" mass="15503">MRRKFVRFRYFATVLEDRIERKAGFELLSRYDFTKLGLSPDSHLAKENPSVCADASKTGLIYLVSKLVKEKYCGSRHIFLHGFRLYVFQYCAVTILASRIHGGIQNSKIEVAKMSSDSSQLTALEQLLLIAEINSH</sequence>
<evidence type="ECO:0000313" key="2">
    <source>
        <dbReference type="Proteomes" id="UP000886998"/>
    </source>
</evidence>
<gene>
    <name evidence="1" type="ORF">TNIN_241311</name>
</gene>
<reference evidence="1" key="1">
    <citation type="submission" date="2020-08" db="EMBL/GenBank/DDBJ databases">
        <title>Multicomponent nature underlies the extraordinary mechanical properties of spider dragline silk.</title>
        <authorList>
            <person name="Kono N."/>
            <person name="Nakamura H."/>
            <person name="Mori M."/>
            <person name="Yoshida Y."/>
            <person name="Ohtoshi R."/>
            <person name="Malay A.D."/>
            <person name="Moran D.A.P."/>
            <person name="Tomita M."/>
            <person name="Numata K."/>
            <person name="Arakawa K."/>
        </authorList>
    </citation>
    <scope>NUCLEOTIDE SEQUENCE</scope>
</reference>
<organism evidence="1 2">
    <name type="scientific">Trichonephila inaurata madagascariensis</name>
    <dbReference type="NCBI Taxonomy" id="2747483"/>
    <lineage>
        <taxon>Eukaryota</taxon>
        <taxon>Metazoa</taxon>
        <taxon>Ecdysozoa</taxon>
        <taxon>Arthropoda</taxon>
        <taxon>Chelicerata</taxon>
        <taxon>Arachnida</taxon>
        <taxon>Araneae</taxon>
        <taxon>Araneomorphae</taxon>
        <taxon>Entelegynae</taxon>
        <taxon>Araneoidea</taxon>
        <taxon>Nephilidae</taxon>
        <taxon>Trichonephila</taxon>
        <taxon>Trichonephila inaurata</taxon>
    </lineage>
</organism>